<dbReference type="Gene3D" id="3.40.630.10">
    <property type="entry name" value="Zn peptidases"/>
    <property type="match status" value="1"/>
</dbReference>
<feature type="active site" description="Proton donor/acceptor" evidence="5">
    <location>
        <position position="404"/>
    </location>
</feature>
<evidence type="ECO:0000256" key="2">
    <source>
        <dbReference type="ARBA" id="ARBA00005988"/>
    </source>
</evidence>
<evidence type="ECO:0000256" key="4">
    <source>
        <dbReference type="ARBA" id="ARBA00022833"/>
    </source>
</evidence>
<dbReference type="PROSITE" id="PS00133">
    <property type="entry name" value="CARBOXYPEPT_ZN_2"/>
    <property type="match status" value="1"/>
</dbReference>
<evidence type="ECO:0000259" key="8">
    <source>
        <dbReference type="PROSITE" id="PS52035"/>
    </source>
</evidence>
<dbReference type="GO" id="GO:0006508">
    <property type="term" value="P:proteolysis"/>
    <property type="evidence" value="ECO:0007669"/>
    <property type="project" value="InterPro"/>
</dbReference>
<evidence type="ECO:0000256" key="3">
    <source>
        <dbReference type="ARBA" id="ARBA00022723"/>
    </source>
</evidence>
<keyword evidence="3" id="KW-0479">Metal-binding</keyword>
<dbReference type="InterPro" id="IPR000834">
    <property type="entry name" value="Peptidase_M14"/>
</dbReference>
<dbReference type="PANTHER" id="PTHR11705">
    <property type="entry name" value="PROTEASE FAMILY M14 CARBOXYPEPTIDASE A,B"/>
    <property type="match status" value="1"/>
</dbReference>
<dbReference type="PRINTS" id="PR00765">
    <property type="entry name" value="CRBOXYPTASEA"/>
</dbReference>
<dbReference type="Pfam" id="PF00246">
    <property type="entry name" value="Peptidase_M14"/>
    <property type="match status" value="1"/>
</dbReference>
<evidence type="ECO:0000313" key="9">
    <source>
        <dbReference type="EMBL" id="PZQ19730.1"/>
    </source>
</evidence>
<dbReference type="PROSITE" id="PS52035">
    <property type="entry name" value="PEPTIDASE_M14"/>
    <property type="match status" value="1"/>
</dbReference>
<evidence type="ECO:0000256" key="1">
    <source>
        <dbReference type="ARBA" id="ARBA00001947"/>
    </source>
</evidence>
<keyword evidence="4" id="KW-0862">Zinc</keyword>
<dbReference type="Proteomes" id="UP000249046">
    <property type="component" value="Unassembled WGS sequence"/>
</dbReference>
<dbReference type="EMBL" id="QFPO01000001">
    <property type="protein sequence ID" value="PZQ19730.1"/>
    <property type="molecule type" value="Genomic_DNA"/>
</dbReference>
<dbReference type="GO" id="GO:0008270">
    <property type="term" value="F:zinc ion binding"/>
    <property type="evidence" value="ECO:0007669"/>
    <property type="project" value="InterPro"/>
</dbReference>
<evidence type="ECO:0000256" key="5">
    <source>
        <dbReference type="PROSITE-ProRule" id="PRU01379"/>
    </source>
</evidence>
<reference evidence="9 10" key="1">
    <citation type="submission" date="2017-08" db="EMBL/GenBank/DDBJ databases">
        <title>Infants hospitalized years apart are colonized by the same room-sourced microbial strains.</title>
        <authorList>
            <person name="Brooks B."/>
            <person name="Olm M.R."/>
            <person name="Firek B.A."/>
            <person name="Baker R."/>
            <person name="Thomas B.C."/>
            <person name="Morowitz M.J."/>
            <person name="Banfield J.F."/>
        </authorList>
    </citation>
    <scope>NUCLEOTIDE SEQUENCE [LARGE SCALE GENOMIC DNA]</scope>
    <source>
        <strain evidence="9">S2_005_003_R2_42</strain>
    </source>
</reference>
<accession>A0A2W5N107</accession>
<comment type="cofactor">
    <cofactor evidence="1">
        <name>Zn(2+)</name>
        <dbReference type="ChEBI" id="CHEBI:29105"/>
    </cofactor>
</comment>
<dbReference type="SUPFAM" id="SSF53187">
    <property type="entry name" value="Zn-dependent exopeptidases"/>
    <property type="match status" value="1"/>
</dbReference>
<dbReference type="AlphaFoldDB" id="A0A2W5N107"/>
<dbReference type="PANTHER" id="PTHR11705:SF119">
    <property type="entry name" value="OS02G0119300 PROTEIN"/>
    <property type="match status" value="1"/>
</dbReference>
<comment type="caution">
    <text evidence="9">The sequence shown here is derived from an EMBL/GenBank/DDBJ whole genome shotgun (WGS) entry which is preliminary data.</text>
</comment>
<feature type="region of interest" description="Disordered" evidence="6">
    <location>
        <begin position="268"/>
        <end position="291"/>
    </location>
</feature>
<feature type="domain" description="Peptidase M14" evidence="8">
    <location>
        <begin position="106"/>
        <end position="434"/>
    </location>
</feature>
<evidence type="ECO:0000256" key="7">
    <source>
        <dbReference type="SAM" id="SignalP"/>
    </source>
</evidence>
<evidence type="ECO:0000256" key="6">
    <source>
        <dbReference type="SAM" id="MobiDB-lite"/>
    </source>
</evidence>
<dbReference type="GO" id="GO:0005615">
    <property type="term" value="C:extracellular space"/>
    <property type="evidence" value="ECO:0007669"/>
    <property type="project" value="TreeGrafter"/>
</dbReference>
<name>A0A2W5N107_9GAMM</name>
<evidence type="ECO:0000313" key="10">
    <source>
        <dbReference type="Proteomes" id="UP000249046"/>
    </source>
</evidence>
<proteinExistence type="inferred from homology"/>
<feature type="chain" id="PRO_5016148022" evidence="7">
    <location>
        <begin position="23"/>
        <end position="574"/>
    </location>
</feature>
<dbReference type="SMART" id="SM00631">
    <property type="entry name" value="Zn_pept"/>
    <property type="match status" value="1"/>
</dbReference>
<protein>
    <submittedName>
        <fullName evidence="9">Peptidase M14</fullName>
    </submittedName>
</protein>
<gene>
    <name evidence="9" type="ORF">DI564_00330</name>
</gene>
<keyword evidence="7" id="KW-0732">Signal</keyword>
<organism evidence="9 10">
    <name type="scientific">Rhodanobacter denitrificans</name>
    <dbReference type="NCBI Taxonomy" id="666685"/>
    <lineage>
        <taxon>Bacteria</taxon>
        <taxon>Pseudomonadati</taxon>
        <taxon>Pseudomonadota</taxon>
        <taxon>Gammaproteobacteria</taxon>
        <taxon>Lysobacterales</taxon>
        <taxon>Rhodanobacteraceae</taxon>
        <taxon>Rhodanobacter</taxon>
    </lineage>
</organism>
<dbReference type="InterPro" id="IPR057247">
    <property type="entry name" value="CARBOXYPEPT_ZN_2"/>
</dbReference>
<sequence length="574" mass="62361">MIRPCTLALALLAAGGSPLVRAADWFVEAPFDDRAVVDRLGARFQHLQIDPVRRLIRVDTDEAGIAALTEAGLDVRVDMVATAKLRAFRAAVETADTPQAIPGYACYRTVEETAGSIDALVAAHPALTEVETIGPTWERERNPDAGYEMRALRVTNLDTVADDPDRPRMVMYGSIHAREYTPAELLMRMAEGLVAGYGTDPLSTWLVDHVDFRFIVHANPDGRKRAETGIGWRKNTNVEDAFCPGTPTSFSQPGVDLNRNFPFHWSGTGGSSTERCDQTFRGPAAGSEPETRNLVAYTAGSCDGSGNCSGGALPDRRGASLSDPAPEDYSGLFFDIHSYSQLVLWPWGDVETATSNDAPLRRMGRRLAWFNDYWPMQSIELYPTRGTTVDTVYGYLGAAAYTIELGVEFFESCNEFENATLPHNLSALLYAARAARRPYQWPQGPDARDLTTDLLRVTAGTAVTLRATIDDTRYNQDNGAETSYAITGAQAYLDVPPWHSDAVAIAAHAVDGSFNATAETVEVTIPTAGLAPGKHLVWIQGTNARNGGTAGTPDAVFIEIIGEDRLFADGFESR</sequence>
<comment type="similarity">
    <text evidence="2 5">Belongs to the peptidase M14 family.</text>
</comment>
<feature type="signal peptide" evidence="7">
    <location>
        <begin position="1"/>
        <end position="22"/>
    </location>
</feature>
<dbReference type="GO" id="GO:0004181">
    <property type="term" value="F:metallocarboxypeptidase activity"/>
    <property type="evidence" value="ECO:0007669"/>
    <property type="project" value="InterPro"/>
</dbReference>